<feature type="region of interest" description="Disordered" evidence="2">
    <location>
        <begin position="578"/>
        <end position="597"/>
    </location>
</feature>
<evidence type="ECO:0000256" key="1">
    <source>
        <dbReference type="ARBA" id="ARBA00004924"/>
    </source>
</evidence>
<dbReference type="Proteomes" id="UP001176883">
    <property type="component" value="Unassembled WGS sequence"/>
</dbReference>
<protein>
    <submittedName>
        <fullName evidence="5">IucA/IucC family siderophore biosynthesis protein</fullName>
    </submittedName>
</protein>
<dbReference type="EMBL" id="JAUOEK010000129">
    <property type="protein sequence ID" value="MDO5970710.1"/>
    <property type="molecule type" value="Genomic_DNA"/>
</dbReference>
<evidence type="ECO:0000259" key="3">
    <source>
        <dbReference type="Pfam" id="PF04183"/>
    </source>
</evidence>
<evidence type="ECO:0000313" key="5">
    <source>
        <dbReference type="EMBL" id="MDO5970710.1"/>
    </source>
</evidence>
<evidence type="ECO:0000256" key="2">
    <source>
        <dbReference type="SAM" id="MobiDB-lite"/>
    </source>
</evidence>
<keyword evidence="6" id="KW-1185">Reference proteome</keyword>
<dbReference type="Gene3D" id="1.10.510.40">
    <property type="match status" value="1"/>
</dbReference>
<organism evidence="5 6">
    <name type="scientific">Flavivirga aquimarina</name>
    <dbReference type="NCBI Taxonomy" id="2027862"/>
    <lineage>
        <taxon>Bacteria</taxon>
        <taxon>Pseudomonadati</taxon>
        <taxon>Bacteroidota</taxon>
        <taxon>Flavobacteriia</taxon>
        <taxon>Flavobacteriales</taxon>
        <taxon>Flavobacteriaceae</taxon>
        <taxon>Flavivirga</taxon>
    </lineage>
</organism>
<name>A0ABT8WC66_9FLAO</name>
<dbReference type="RefSeq" id="WP_303278405.1">
    <property type="nucleotide sequence ID" value="NZ_JAUOEK010000129.1"/>
</dbReference>
<feature type="domain" description="Aerobactin siderophore biosynthesis IucA/IucC-like C-terminal" evidence="4">
    <location>
        <begin position="418"/>
        <end position="573"/>
    </location>
</feature>
<evidence type="ECO:0000259" key="4">
    <source>
        <dbReference type="Pfam" id="PF06276"/>
    </source>
</evidence>
<dbReference type="Pfam" id="PF04183">
    <property type="entry name" value="IucA_IucC"/>
    <property type="match status" value="1"/>
</dbReference>
<dbReference type="Pfam" id="PF06276">
    <property type="entry name" value="FhuF"/>
    <property type="match status" value="1"/>
</dbReference>
<comment type="pathway">
    <text evidence="1">Siderophore biosynthesis.</text>
</comment>
<dbReference type="Gene3D" id="3.30.310.280">
    <property type="match status" value="1"/>
</dbReference>
<dbReference type="InterPro" id="IPR007310">
    <property type="entry name" value="Aerobactin_biosyn_IucA/IucC_N"/>
</dbReference>
<dbReference type="InterPro" id="IPR022770">
    <property type="entry name" value="IucA/IucC-like_C"/>
</dbReference>
<dbReference type="InterPro" id="IPR037455">
    <property type="entry name" value="LucA/IucC-like"/>
</dbReference>
<proteinExistence type="predicted"/>
<dbReference type="Gene3D" id="6.10.250.3370">
    <property type="match status" value="1"/>
</dbReference>
<comment type="caution">
    <text evidence="5">The sequence shown here is derived from an EMBL/GenBank/DDBJ whole genome shotgun (WGS) entry which is preliminary data.</text>
</comment>
<evidence type="ECO:0000313" key="6">
    <source>
        <dbReference type="Proteomes" id="UP001176883"/>
    </source>
</evidence>
<feature type="domain" description="Aerobactin siderophore biosynthesis IucA/IucC N-terminal" evidence="3">
    <location>
        <begin position="146"/>
        <end position="396"/>
    </location>
</feature>
<reference evidence="5" key="1">
    <citation type="submission" date="2023-07" db="EMBL/GenBank/DDBJ databases">
        <title>Two novel species in the genus Flavivirga.</title>
        <authorList>
            <person name="Kwon K."/>
        </authorList>
    </citation>
    <scope>NUCLEOTIDE SEQUENCE</scope>
    <source>
        <strain evidence="5">KCTC 52353</strain>
    </source>
</reference>
<accession>A0ABT8WC66</accession>
<gene>
    <name evidence="5" type="ORF">Q4Q35_12905</name>
</gene>
<dbReference type="PANTHER" id="PTHR34384">
    <property type="entry name" value="L-2,3-DIAMINOPROPANOATE--CITRATE LIGASE"/>
    <property type="match status" value="1"/>
</dbReference>
<dbReference type="PANTHER" id="PTHR34384:SF6">
    <property type="entry name" value="STAPHYLOFERRIN B SYNTHASE"/>
    <property type="match status" value="1"/>
</dbReference>
<sequence>MTFISPSESIKHLDNKVWSKMNRLHLKKIISEFSHECLLKPKLLSTEDDWGLYQLTPNDISIAYHFRAKIMHLDHWFIDVDSIKKYDKEISKPLDSIKFIIEFKDILGFSDAVLPMYLEEISSTLYGSCYVYSLGEPSAKKLTEADYQTIEHAMIAGHPCFVANNGRVGFDADDYRRYAPESADPFSLIWLAGHKSNTEFTSVTGLNYKDMMLEELGDDLHASYTSILTSKKINPEEYIFFPVHPWQWYNKLAIIFASDIANDLLIYLGCSLDKYLPQQSIRTFFNISSPNKRYVKTSLSILNMGFTRGMSPYYMRTTPSINEWVEKIVIEDSYLQACNFIILKEEATVGYTNRYYQNATEADNDYKKMSCALWRESPMKKIKPNQKLMTMAALLHIDMYGESLLSELIKASKISVTDWVKKYIYSYLSPLLHCFYKYDMRFMPHGENIILVLEDHVPVNIILKDIGEEVAVNKKEGLPESVKRIGRQVSDELRILSIYTQIFDCFFRFLSPILVEHCDCKEDDFWHIAADCIHTYQQQFPEFKDKYDSCNLFAPEVIKTCLNRLQIRNNRKMINTSNSHKEQQLSGVLKNPLANFK</sequence>